<reference evidence="4 5" key="1">
    <citation type="submission" date="2019-04" db="EMBL/GenBank/DDBJ databases">
        <title>Pedobacter sp. AR-3-17 sp. nov., isolated from Arctic soil.</title>
        <authorList>
            <person name="Dahal R.H."/>
            <person name="Kim D.-U."/>
        </authorList>
    </citation>
    <scope>NUCLEOTIDE SEQUENCE [LARGE SCALE GENOMIC DNA]</scope>
    <source>
        <strain evidence="4 5">AR-3-17</strain>
    </source>
</reference>
<keyword evidence="5" id="KW-1185">Reference proteome</keyword>
<dbReference type="InterPro" id="IPR008969">
    <property type="entry name" value="CarboxyPept-like_regulatory"/>
</dbReference>
<dbReference type="AlphaFoldDB" id="A0A4U1C4H7"/>
<dbReference type="SUPFAM" id="SSF49464">
    <property type="entry name" value="Carboxypeptidase regulatory domain-like"/>
    <property type="match status" value="1"/>
</dbReference>
<evidence type="ECO:0000313" key="5">
    <source>
        <dbReference type="Proteomes" id="UP000308181"/>
    </source>
</evidence>
<accession>A0A4U1C4H7</accession>
<dbReference type="OrthoDB" id="1086219at2"/>
<comment type="caution">
    <text evidence="4">The sequence shown here is derived from an EMBL/GenBank/DDBJ whole genome shotgun (WGS) entry which is preliminary data.</text>
</comment>
<dbReference type="InterPro" id="IPR041700">
    <property type="entry name" value="OMP_b-brl_3"/>
</dbReference>
<dbReference type="Gene3D" id="2.60.40.1120">
    <property type="entry name" value="Carboxypeptidase-like, regulatory domain"/>
    <property type="match status" value="1"/>
</dbReference>
<evidence type="ECO:0000259" key="3">
    <source>
        <dbReference type="Pfam" id="PF14905"/>
    </source>
</evidence>
<feature type="signal peptide" evidence="2">
    <location>
        <begin position="1"/>
        <end position="19"/>
    </location>
</feature>
<name>A0A4U1C4H7_9SPHI</name>
<dbReference type="EMBL" id="SWBP01000001">
    <property type="protein sequence ID" value="TKC00750.1"/>
    <property type="molecule type" value="Genomic_DNA"/>
</dbReference>
<evidence type="ECO:0000256" key="2">
    <source>
        <dbReference type="SAM" id="SignalP"/>
    </source>
</evidence>
<proteinExistence type="predicted"/>
<keyword evidence="2" id="KW-0732">Signal</keyword>
<feature type="region of interest" description="Disordered" evidence="1">
    <location>
        <begin position="892"/>
        <end position="911"/>
    </location>
</feature>
<dbReference type="RefSeq" id="WP_136824956.1">
    <property type="nucleotide sequence ID" value="NZ_SWBP01000001.1"/>
</dbReference>
<dbReference type="SUPFAM" id="SSF56935">
    <property type="entry name" value="Porins"/>
    <property type="match status" value="1"/>
</dbReference>
<organism evidence="4 5">
    <name type="scientific">Pedobacter cryophilus</name>
    <dbReference type="NCBI Taxonomy" id="2571271"/>
    <lineage>
        <taxon>Bacteria</taxon>
        <taxon>Pseudomonadati</taxon>
        <taxon>Bacteroidota</taxon>
        <taxon>Sphingobacteriia</taxon>
        <taxon>Sphingobacteriales</taxon>
        <taxon>Sphingobacteriaceae</taxon>
        <taxon>Pedobacter</taxon>
    </lineage>
</organism>
<dbReference type="Proteomes" id="UP000308181">
    <property type="component" value="Unassembled WGS sequence"/>
</dbReference>
<gene>
    <name evidence="4" type="ORF">FA046_03485</name>
</gene>
<sequence>MKKIILFVFCLFALQSLKAQTNMEVSGVVKDSTNTTVIGAAVKIATAKDTLSALTNLDGVFVFSNIKSSEFSITISALGYQAVKKRYFFDPNSKKEVLEPIILKNDNKMLNEVVVNGTPDVTIKEDTTEYRAGAYKLRENALAEDLLKKLPGLEVDRDGNVTTQGKAVTRVRINGKDYFGGDIKTATQNLPADVIEKVQIVDDYGDQANITGVRDGEPDKVLNFTIRKDKNKGYVMKGVVGGGNEGRYQGSAYLQSFDNNRQLSFLGNFNNTNANIFSLTSNAGAGGRGGRGGGFQQGGNDGLTNVNSIGFNYRDEWSSKVTAYGSYSFFDRNNNTTSSRLQNNLASEGSVFNNNFSDTDAGSTSHRINFNIEYKIDSLNYLKITPNVSFSKNDGFSDTRFNISSNQGSSVGSTFNTTGALNPNYGAEILYNHRFGAAARNLSFNATLNSTSNNQDQDQIYRNTPSGQIEEYQRQLITNDNNNDNVNLRLSYSEPLSATNNLEFNYAYGFSRADNSRRVLTTDTEGSTPVFNANQSNEYVFDYITNRFGVNYRVNQKLYNYSLGLAVQPATLTGATTGNRSFNNIFPAARFAYKFSRTMELNINYNGNTNQPSYDQLQPITNQANAQFYTTGNPNLNPEFSNRLNIRFNNFDMASGNVLFTNLSYSYTNDKIVTNTINAPVASDPSVLQEYKYLNADGFYTLNGFYAFSKPLAEKKYVIGVRGSANYNNNISFIDDVKNTGKNLILSQRLSLQLNPTTAIELTPAANFTYNKNQNTINTRANSEVKAWSLSFDSKIYILKTWIWGTTTDKTINSGYGGINANPLIINSYVEKQFLKGKKGSLKFQAFDLLNESTSISRIVTGNAITDSQSNRLARYFMLSFSLNISKFAGNSTAPPSEFDRQRMNRMGGGN</sequence>
<evidence type="ECO:0000313" key="4">
    <source>
        <dbReference type="EMBL" id="TKC00750.1"/>
    </source>
</evidence>
<evidence type="ECO:0000256" key="1">
    <source>
        <dbReference type="SAM" id="MobiDB-lite"/>
    </source>
</evidence>
<dbReference type="Pfam" id="PF14905">
    <property type="entry name" value="OMP_b-brl_3"/>
    <property type="match status" value="1"/>
</dbReference>
<feature type="domain" description="Outer membrane protein beta-barrel" evidence="3">
    <location>
        <begin position="433"/>
        <end position="882"/>
    </location>
</feature>
<feature type="chain" id="PRO_5020493762" description="Outer membrane protein beta-barrel domain-containing protein" evidence="2">
    <location>
        <begin position="20"/>
        <end position="911"/>
    </location>
</feature>
<dbReference type="Pfam" id="PF13715">
    <property type="entry name" value="CarbopepD_reg_2"/>
    <property type="match status" value="1"/>
</dbReference>
<protein>
    <recommendedName>
        <fullName evidence="3">Outer membrane protein beta-barrel domain-containing protein</fullName>
    </recommendedName>
</protein>